<evidence type="ECO:0000256" key="1">
    <source>
        <dbReference type="ARBA" id="ARBA00003416"/>
    </source>
</evidence>
<comment type="similarity">
    <text evidence="2">Belongs to the RmuC family.</text>
</comment>
<evidence type="ECO:0000256" key="4">
    <source>
        <dbReference type="ARBA" id="ARBA00023172"/>
    </source>
</evidence>
<dbReference type="EMBL" id="LSCR01000029">
    <property type="protein sequence ID" value="KXB33922.1"/>
    <property type="molecule type" value="Genomic_DNA"/>
</dbReference>
<reference evidence="8" key="1">
    <citation type="submission" date="2016-01" db="EMBL/GenBank/DDBJ databases">
        <authorList>
            <person name="Mitreva M."/>
            <person name="Pepin K.H."/>
            <person name="Mihindukulasuriya K.A."/>
            <person name="Fulton R."/>
            <person name="Fronick C."/>
            <person name="O'Laughlin M."/>
            <person name="Miner T."/>
            <person name="Herter B."/>
            <person name="Rosa B.A."/>
            <person name="Cordes M."/>
            <person name="Tomlinson C."/>
            <person name="Wollam A."/>
            <person name="Palsikar V.B."/>
            <person name="Mardis E.R."/>
            <person name="Wilson R.K."/>
        </authorList>
    </citation>
    <scope>NUCLEOTIDE SEQUENCE [LARGE SCALE GENOMIC DNA]</scope>
    <source>
        <strain evidence="8">DNF00019</strain>
    </source>
</reference>
<dbReference type="PATRIC" id="fig|1393034.3.peg.1123"/>
<evidence type="ECO:0000256" key="5">
    <source>
        <dbReference type="SAM" id="Coils"/>
    </source>
</evidence>
<name>A0A133XSK1_9ACTN</name>
<dbReference type="GO" id="GO:0006310">
    <property type="term" value="P:DNA recombination"/>
    <property type="evidence" value="ECO:0007669"/>
    <property type="project" value="UniProtKB-KW"/>
</dbReference>
<comment type="caution">
    <text evidence="7">The sequence shown here is derived from an EMBL/GenBank/DDBJ whole genome shotgun (WGS) entry which is preliminary data.</text>
</comment>
<dbReference type="Pfam" id="PF02646">
    <property type="entry name" value="RmuC"/>
    <property type="match status" value="1"/>
</dbReference>
<dbReference type="AlphaFoldDB" id="A0A133XSK1"/>
<evidence type="ECO:0000313" key="8">
    <source>
        <dbReference type="Proteomes" id="UP000070675"/>
    </source>
</evidence>
<gene>
    <name evidence="7" type="ORF">HMPREF3192_01155</name>
</gene>
<keyword evidence="3 5" id="KW-0175">Coiled coil</keyword>
<keyword evidence="6" id="KW-0812">Transmembrane</keyword>
<dbReference type="Proteomes" id="UP000070675">
    <property type="component" value="Unassembled WGS sequence"/>
</dbReference>
<keyword evidence="6" id="KW-1133">Transmembrane helix</keyword>
<accession>A0A133XSK1</accession>
<organism evidence="7 8">
    <name type="scientific">Atopobium deltae</name>
    <dbReference type="NCBI Taxonomy" id="1393034"/>
    <lineage>
        <taxon>Bacteria</taxon>
        <taxon>Bacillati</taxon>
        <taxon>Actinomycetota</taxon>
        <taxon>Coriobacteriia</taxon>
        <taxon>Coriobacteriales</taxon>
        <taxon>Atopobiaceae</taxon>
        <taxon>Atopobium</taxon>
    </lineage>
</organism>
<protein>
    <submittedName>
        <fullName evidence="7">RmuC domain protein</fullName>
    </submittedName>
</protein>
<feature type="transmembrane region" description="Helical" evidence="6">
    <location>
        <begin position="6"/>
        <end position="27"/>
    </location>
</feature>
<evidence type="ECO:0000256" key="2">
    <source>
        <dbReference type="ARBA" id="ARBA00009840"/>
    </source>
</evidence>
<dbReference type="PANTHER" id="PTHR30563">
    <property type="entry name" value="DNA RECOMBINATION PROTEIN RMUC"/>
    <property type="match status" value="1"/>
</dbReference>
<feature type="coiled-coil region" evidence="5">
    <location>
        <begin position="39"/>
        <end position="84"/>
    </location>
</feature>
<comment type="function">
    <text evidence="1">Involved in DNA recombination.</text>
</comment>
<keyword evidence="8" id="KW-1185">Reference proteome</keyword>
<evidence type="ECO:0000256" key="3">
    <source>
        <dbReference type="ARBA" id="ARBA00023054"/>
    </source>
</evidence>
<keyword evidence="4" id="KW-0233">DNA recombination</keyword>
<dbReference type="PANTHER" id="PTHR30563:SF0">
    <property type="entry name" value="DNA RECOMBINATION PROTEIN RMUC"/>
    <property type="match status" value="1"/>
</dbReference>
<sequence length="465" mass="50236">MDTNIVLALLVSAVFLVIGVIIGNFLGKASQKQADAQALSELQLEAQSYKSQMEATAQQTQQQAEYLKQQLMQAQQARDEAQHAHEIYVQQQMQNQTKAEQQTSRVLQAFAPVQTNLRALQDKINEVENGRKTEMGSLATQLAGLKKQQEDLHATTNSLSQVLNNNQVRGAWGEAQLKNIVESAGLLEHVDFDTQVATGAGTGGGAGVAAGVGNAGSAAASHMASSVSTMGGLGSQHTKRPDMVIYLPGNKAIPVDSKAPYNDFMRASQISGTASELELSARADLLKKHAQALKKHIDTLASKAYWEAFDQSPEFVIAFIPNEALLRAALEADPTLLDYAFSKRVALTSPVSLWSVLKSVAFAWQQQQITSDMKDILKTVQDLYKRISTLGSRTTKLGKSIVSTVRDYNSLVTSMEGRQGILPTARKLSAVELSQTIDEVHELDSAATDVKALTSAELSTPEQPS</sequence>
<dbReference type="OrthoDB" id="370725at2"/>
<proteinExistence type="inferred from homology"/>
<keyword evidence="6" id="KW-0472">Membrane</keyword>
<dbReference type="STRING" id="1393034.HMPREF3192_01155"/>
<evidence type="ECO:0000256" key="6">
    <source>
        <dbReference type="SAM" id="Phobius"/>
    </source>
</evidence>
<evidence type="ECO:0000313" key="7">
    <source>
        <dbReference type="EMBL" id="KXB33922.1"/>
    </source>
</evidence>
<dbReference type="InterPro" id="IPR003798">
    <property type="entry name" value="DNA_recombination_RmuC"/>
</dbReference>